<organism evidence="2 3">
    <name type="scientific">Candidatus Iainarchaeum sp</name>
    <dbReference type="NCBI Taxonomy" id="3101447"/>
    <lineage>
        <taxon>Archaea</taxon>
        <taxon>Candidatus Iainarchaeota</taxon>
        <taxon>Candidatus Iainarchaeia</taxon>
        <taxon>Candidatus Iainarchaeales</taxon>
        <taxon>Candidatus Iainarchaeaceae</taxon>
        <taxon>Candidatus Iainarchaeum</taxon>
    </lineage>
</organism>
<reference evidence="2" key="2">
    <citation type="submission" date="2021-05" db="EMBL/GenBank/DDBJ databases">
        <title>Protein family content uncovers lineage relationships and bacterial pathway maintenance mechanisms in DPANN archaea.</title>
        <authorList>
            <person name="Castelle C.J."/>
            <person name="Meheust R."/>
            <person name="Jaffe A.L."/>
            <person name="Seitz K."/>
            <person name="Gong X."/>
            <person name="Baker B.J."/>
            <person name="Banfield J.F."/>
        </authorList>
    </citation>
    <scope>NUCLEOTIDE SEQUENCE</scope>
    <source>
        <strain evidence="2">RIFCSPLOWO2_01_FULL_58_19</strain>
    </source>
</reference>
<keyword evidence="1" id="KW-0812">Transmembrane</keyword>
<dbReference type="AlphaFoldDB" id="A0A8T4LEL2"/>
<evidence type="ECO:0000313" key="2">
    <source>
        <dbReference type="EMBL" id="MBS3063070.1"/>
    </source>
</evidence>
<keyword evidence="1" id="KW-1133">Transmembrane helix</keyword>
<reference evidence="2" key="1">
    <citation type="submission" date="2021-03" db="EMBL/GenBank/DDBJ databases">
        <authorList>
            <person name="Jaffe A."/>
        </authorList>
    </citation>
    <scope>NUCLEOTIDE SEQUENCE</scope>
    <source>
        <strain evidence="2">RIFCSPLOWO2_01_FULL_58_19</strain>
    </source>
</reference>
<dbReference type="NCBIfam" id="NF003114">
    <property type="entry name" value="PRK04032.1"/>
    <property type="match status" value="1"/>
</dbReference>
<dbReference type="PANTHER" id="PTHR39650:SF1">
    <property type="entry name" value="CDP-ARCHAEOL SYNTHASE"/>
    <property type="match status" value="1"/>
</dbReference>
<comment type="caution">
    <text evidence="2">The sequence shown here is derived from an EMBL/GenBank/DDBJ whole genome shotgun (WGS) entry which is preliminary data.</text>
</comment>
<keyword evidence="1" id="KW-0472">Membrane</keyword>
<proteinExistence type="predicted"/>
<name>A0A8T4LEL2_9ARCH</name>
<keyword evidence="2" id="KW-0808">Transferase</keyword>
<accession>A0A8T4LEL2</accession>
<sequence length="175" mass="19168">MGEALLLQEMAKTILYVLPMYFANSSAMLWRGKTPIDLDVKWVDGKPVFGKGKTVRGTLGGIFTGTMVALLLRQAFPAYTALLAEDYLALGFLLSVGAMAGDIAASFIKRRNDLEVGAPVLFLDQLDFAFGAMIVGSLAYTPGFYEIIVICVATVFVHRLSNWIAFKAKLKHVPW</sequence>
<dbReference type="InterPro" id="IPR032690">
    <property type="entry name" value="CarS"/>
</dbReference>
<evidence type="ECO:0000313" key="3">
    <source>
        <dbReference type="Proteomes" id="UP000678237"/>
    </source>
</evidence>
<feature type="transmembrane region" description="Helical" evidence="1">
    <location>
        <begin position="57"/>
        <end position="76"/>
    </location>
</feature>
<feature type="transmembrane region" description="Helical" evidence="1">
    <location>
        <begin position="120"/>
        <end position="141"/>
    </location>
</feature>
<feature type="transmembrane region" description="Helical" evidence="1">
    <location>
        <begin position="88"/>
        <end position="108"/>
    </location>
</feature>
<dbReference type="Pfam" id="PF01864">
    <property type="entry name" value="CarS-like"/>
    <property type="match status" value="1"/>
</dbReference>
<keyword evidence="2" id="KW-0548">Nucleotidyltransferase</keyword>
<dbReference type="PANTHER" id="PTHR39650">
    <property type="entry name" value="CDP-ARCHAEOL SYNTHASE"/>
    <property type="match status" value="1"/>
</dbReference>
<dbReference type="EMBL" id="JAGVWE010000004">
    <property type="protein sequence ID" value="MBS3063070.1"/>
    <property type="molecule type" value="Genomic_DNA"/>
</dbReference>
<dbReference type="GO" id="GO:0043338">
    <property type="term" value="F:CDP-2,3-bis-(O-geranylgeranyl)-sn-glycerol synthase activity"/>
    <property type="evidence" value="ECO:0007669"/>
    <property type="project" value="UniProtKB-EC"/>
</dbReference>
<gene>
    <name evidence="2" type="ORF">J4203_04305</name>
</gene>
<evidence type="ECO:0000256" key="1">
    <source>
        <dbReference type="SAM" id="Phobius"/>
    </source>
</evidence>
<dbReference type="Proteomes" id="UP000678237">
    <property type="component" value="Unassembled WGS sequence"/>
</dbReference>
<protein>
    <submittedName>
        <fullName evidence="2">CDP-2,3-bis-(O-geranylgeranyl)-sn-glycerol synthase</fullName>
        <ecNumber evidence="2">2.7.7.67</ecNumber>
    </submittedName>
</protein>
<dbReference type="EC" id="2.7.7.67" evidence="2"/>